<dbReference type="OrthoDB" id="5426877at2759"/>
<name>A0A9P5AX42_9HYPO</name>
<evidence type="ECO:0000313" key="1">
    <source>
        <dbReference type="EMBL" id="KAF4475746.1"/>
    </source>
</evidence>
<protein>
    <submittedName>
        <fullName evidence="1">Mono(ADP-ribosyl)transferase</fullName>
    </submittedName>
</protein>
<proteinExistence type="predicted"/>
<evidence type="ECO:0000313" key="2">
    <source>
        <dbReference type="Proteomes" id="UP000737391"/>
    </source>
</evidence>
<dbReference type="AlphaFoldDB" id="A0A9P5AX42"/>
<accession>A0A9P5AX42</accession>
<comment type="caution">
    <text evidence="1">The sequence shown here is derived from an EMBL/GenBank/DDBJ whole genome shotgun (WGS) entry which is preliminary data.</text>
</comment>
<organism evidence="1 2">
    <name type="scientific">Fusarium agapanthi</name>
    <dbReference type="NCBI Taxonomy" id="1803897"/>
    <lineage>
        <taxon>Eukaryota</taxon>
        <taxon>Fungi</taxon>
        <taxon>Dikarya</taxon>
        <taxon>Ascomycota</taxon>
        <taxon>Pezizomycotina</taxon>
        <taxon>Sordariomycetes</taxon>
        <taxon>Hypocreomycetidae</taxon>
        <taxon>Hypocreales</taxon>
        <taxon>Nectriaceae</taxon>
        <taxon>Fusarium</taxon>
        <taxon>Fusarium fujikuroi species complex</taxon>
    </lineage>
</organism>
<dbReference type="Proteomes" id="UP000737391">
    <property type="component" value="Unassembled WGS sequence"/>
</dbReference>
<dbReference type="Gene3D" id="2.180.10.10">
    <property type="entry name" value="RHS repeat-associated core"/>
    <property type="match status" value="2"/>
</dbReference>
<dbReference type="InterPro" id="IPR022385">
    <property type="entry name" value="Rhs_assc_core"/>
</dbReference>
<sequence>MGNTADGQPEQILYGNGVLATSQYDSATRLMIRKRLIRQNDRRGMEDTQYSPDVMHRVIHSGNAAQAVSYFNNTAVDARCPYTYDTIGRLSSAQGREDANTNAREKSSVGILSDSTCICRYTEEYQYDDADNITQVKHHAGPKGQMWVGSYTYEEESLVKEGESGNRLSYTSKSGQTEKWTYGDGASTGFAGSVTAGGGIHSISWDPFNHLKSCSRQIKKSGTPETTWYVYNNPIGTKDGLNLYCYCGNDPLNYVDPTGTTGLFKAMRIAAVPLFKTTMGMNEITKMSPGFEPYQRSWLSEIFKSHRGSSPAVLDDVEFLTEDEKLRKLEDYNAMMERKA</sequence>
<keyword evidence="2" id="KW-1185">Reference proteome</keyword>
<dbReference type="NCBIfam" id="TIGR03696">
    <property type="entry name" value="Rhs_assc_core"/>
    <property type="match status" value="1"/>
</dbReference>
<reference evidence="1" key="1">
    <citation type="submission" date="2020-01" db="EMBL/GenBank/DDBJ databases">
        <title>Identification and distribution of gene clusters putatively required for synthesis of sphingolipid metabolism inhibitors in phylogenetically diverse species of the filamentous fungus Fusarium.</title>
        <authorList>
            <person name="Kim H.-S."/>
            <person name="Busman M."/>
            <person name="Brown D.W."/>
            <person name="Divon H."/>
            <person name="Uhlig S."/>
            <person name="Proctor R.H."/>
        </authorList>
    </citation>
    <scope>NUCLEOTIDE SEQUENCE</scope>
    <source>
        <strain evidence="1">NRRL 31653</strain>
    </source>
</reference>
<gene>
    <name evidence="1" type="ORF">FAGAP_12669</name>
</gene>
<dbReference type="EMBL" id="LUFC02001399">
    <property type="protein sequence ID" value="KAF4475746.1"/>
    <property type="molecule type" value="Genomic_DNA"/>
</dbReference>